<dbReference type="GeneID" id="27904172"/>
<gene>
    <name evidence="3" type="ORF">SEPMUDRAFT_151771</name>
</gene>
<evidence type="ECO:0000313" key="3">
    <source>
        <dbReference type="EMBL" id="EMF08862.1"/>
    </source>
</evidence>
<evidence type="ECO:0000256" key="1">
    <source>
        <dbReference type="SAM" id="MobiDB-lite"/>
    </source>
</evidence>
<feature type="compositionally biased region" description="Low complexity" evidence="1">
    <location>
        <begin position="511"/>
        <end position="533"/>
    </location>
</feature>
<reference evidence="3 4" key="1">
    <citation type="journal article" date="2012" name="PLoS Pathog.">
        <title>Diverse lifestyles and strategies of plant pathogenesis encoded in the genomes of eighteen Dothideomycetes fungi.</title>
        <authorList>
            <person name="Ohm R.A."/>
            <person name="Feau N."/>
            <person name="Henrissat B."/>
            <person name="Schoch C.L."/>
            <person name="Horwitz B.A."/>
            <person name="Barry K.W."/>
            <person name="Condon B.J."/>
            <person name="Copeland A.C."/>
            <person name="Dhillon B."/>
            <person name="Glaser F."/>
            <person name="Hesse C.N."/>
            <person name="Kosti I."/>
            <person name="LaButti K."/>
            <person name="Lindquist E.A."/>
            <person name="Lucas S."/>
            <person name="Salamov A.A."/>
            <person name="Bradshaw R.E."/>
            <person name="Ciuffetti L."/>
            <person name="Hamelin R.C."/>
            <person name="Kema G.H.J."/>
            <person name="Lawrence C."/>
            <person name="Scott J.A."/>
            <person name="Spatafora J.W."/>
            <person name="Turgeon B.G."/>
            <person name="de Wit P.J.G.M."/>
            <person name="Zhong S."/>
            <person name="Goodwin S.B."/>
            <person name="Grigoriev I.V."/>
        </authorList>
    </citation>
    <scope>NUCLEOTIDE SEQUENCE [LARGE SCALE GENOMIC DNA]</scope>
    <source>
        <strain evidence="3 4">SO2202</strain>
    </source>
</reference>
<dbReference type="OrthoDB" id="3944128at2759"/>
<feature type="region of interest" description="Disordered" evidence="1">
    <location>
        <begin position="483"/>
        <end position="919"/>
    </location>
</feature>
<feature type="compositionally biased region" description="Pro residues" evidence="1">
    <location>
        <begin position="499"/>
        <end position="510"/>
    </location>
</feature>
<dbReference type="RefSeq" id="XP_016756983.1">
    <property type="nucleotide sequence ID" value="XM_016907035.1"/>
</dbReference>
<organism evidence="3 4">
    <name type="scientific">Sphaerulina musiva (strain SO2202)</name>
    <name type="common">Poplar stem canker fungus</name>
    <name type="synonym">Septoria musiva</name>
    <dbReference type="NCBI Taxonomy" id="692275"/>
    <lineage>
        <taxon>Eukaryota</taxon>
        <taxon>Fungi</taxon>
        <taxon>Dikarya</taxon>
        <taxon>Ascomycota</taxon>
        <taxon>Pezizomycotina</taxon>
        <taxon>Dothideomycetes</taxon>
        <taxon>Dothideomycetidae</taxon>
        <taxon>Mycosphaerellales</taxon>
        <taxon>Mycosphaerellaceae</taxon>
        <taxon>Sphaerulina</taxon>
    </lineage>
</organism>
<feature type="compositionally biased region" description="Gly residues" evidence="1">
    <location>
        <begin position="761"/>
        <end position="771"/>
    </location>
</feature>
<dbReference type="STRING" id="692275.M3CXP3"/>
<feature type="compositionally biased region" description="Gly residues" evidence="1">
    <location>
        <begin position="534"/>
        <end position="552"/>
    </location>
</feature>
<dbReference type="AlphaFoldDB" id="M3CXP3"/>
<dbReference type="eggNOG" id="KOG1075">
    <property type="taxonomic scope" value="Eukaryota"/>
</dbReference>
<feature type="compositionally biased region" description="Low complexity" evidence="1">
    <location>
        <begin position="863"/>
        <end position="872"/>
    </location>
</feature>
<evidence type="ECO:0000313" key="4">
    <source>
        <dbReference type="Proteomes" id="UP000016931"/>
    </source>
</evidence>
<feature type="signal peptide" evidence="2">
    <location>
        <begin position="1"/>
        <end position="30"/>
    </location>
</feature>
<dbReference type="EMBL" id="KB456270">
    <property type="protein sequence ID" value="EMF08862.1"/>
    <property type="molecule type" value="Genomic_DNA"/>
</dbReference>
<protein>
    <submittedName>
        <fullName evidence="3">Uncharacterized protein</fullName>
    </submittedName>
</protein>
<feature type="compositionally biased region" description="Low complexity" evidence="1">
    <location>
        <begin position="749"/>
        <end position="760"/>
    </location>
</feature>
<name>M3CXP3_SPHMS</name>
<keyword evidence="2" id="KW-0732">Signal</keyword>
<keyword evidence="4" id="KW-1185">Reference proteome</keyword>
<dbReference type="Proteomes" id="UP000016931">
    <property type="component" value="Unassembled WGS sequence"/>
</dbReference>
<accession>M3CXP3</accession>
<feature type="compositionally biased region" description="Gly residues" evidence="1">
    <location>
        <begin position="831"/>
        <end position="844"/>
    </location>
</feature>
<feature type="compositionally biased region" description="Gly residues" evidence="1">
    <location>
        <begin position="559"/>
        <end position="581"/>
    </location>
</feature>
<feature type="compositionally biased region" description="Low complexity" evidence="1">
    <location>
        <begin position="809"/>
        <end position="830"/>
    </location>
</feature>
<feature type="compositionally biased region" description="Gly residues" evidence="1">
    <location>
        <begin position="873"/>
        <end position="883"/>
    </location>
</feature>
<feature type="compositionally biased region" description="Low complexity" evidence="1">
    <location>
        <begin position="884"/>
        <end position="916"/>
    </location>
</feature>
<feature type="compositionally biased region" description="Gly residues" evidence="1">
    <location>
        <begin position="589"/>
        <end position="748"/>
    </location>
</feature>
<feature type="chain" id="PRO_5004032607" evidence="2">
    <location>
        <begin position="31"/>
        <end position="950"/>
    </location>
</feature>
<sequence>MTWAKKASALTVPLLPLFSLVALQADLATCEGTPKCADYIRAGIGYNASAVGPISTNITNNVSSVTTQRTGSEDTAAPTGDLAAAAACYSSWSSYSKQQSTSVVFTQVTTTYTRPLTTNITYGTGDVYSTAPGYGIPIARGNFTATSTAQRVLNITSTDVVYVSPTLTTTISKPTPTCSSLSPGECSKLYVSYISSLGLPANATVPAITPAPANSPPCPTYYYQPFTSCSTSYGKVSKDACTIMGNSVQLFYFPSQTTTPTIPVATGTMNVSATITAPPTAPPAVVYEYAPGTTFTSPNIYLKFDYLSAQRLRLGNGAPVCSICDKYGCRMQAVDGGQSITSEGTSIEGQLVTLAPDQVSSIVLDYSGQEAANIVSTMALGLPGYADVMNKVVGNFNVTAKPLRLEDVLHPPPEAYYLQPLDNAPGCDLSAPQPQCSTIFEGEYRALISLPPQVTGFQGPWKKCAPVIYGVYDPPIALTKASTAAGPTLPGGKKATPNNSPPAQTPPPVVPANVPNIPSRPIFTAQPNQAPGQNGNGGGNAGPTLPVGGGGSSNNNGGSSNGGSGNGGSGNGGPGNGGSSNGGSANNNGGAGNGASGNGNTGNGGSGNGGAGNGASGNGGSGASGNGGAGNGASGNGGSGNGATGNSGGGASGNGGAGNGATGNSGGGASGNGGAGNGATENSGGGASGNGGAGNSGSGNGAPGSGGSGNEVSGNGGGGASGNGNTGNGGGGASGNGNTGNGNTGNGGSVTSNGGSANGNEGSGNNNGGSTNGANSNGNGGGSSNNDAGGSGNGGSAGSSNGGGGGLSTGNTAQGNSGVSPSNSGGQSSSGSGGTSDGYSGGSSIGDNGDSSNNGGGSGGSATGNSGNANGDNGEGTGSGSGNGSNAPGSRTTTRGPSGTGSSSSGVSATSSSTASKAFSAPQVMGAENHVLALLISAVLLAAPFLVPWT</sequence>
<feature type="compositionally biased region" description="Gly residues" evidence="1">
    <location>
        <begin position="778"/>
        <end position="808"/>
    </location>
</feature>
<dbReference type="HOGENOM" id="CLU_309971_0_0_1"/>
<evidence type="ECO:0000256" key="2">
    <source>
        <dbReference type="SAM" id="SignalP"/>
    </source>
</evidence>
<proteinExistence type="predicted"/>